<dbReference type="EMBL" id="JAHCVI010000001">
    <property type="protein sequence ID" value="KAG7293670.1"/>
    <property type="molecule type" value="Genomic_DNA"/>
</dbReference>
<organism evidence="3 4">
    <name type="scientific">Staphylotrichum longicolle</name>
    <dbReference type="NCBI Taxonomy" id="669026"/>
    <lineage>
        <taxon>Eukaryota</taxon>
        <taxon>Fungi</taxon>
        <taxon>Dikarya</taxon>
        <taxon>Ascomycota</taxon>
        <taxon>Pezizomycotina</taxon>
        <taxon>Sordariomycetes</taxon>
        <taxon>Sordariomycetidae</taxon>
        <taxon>Sordariales</taxon>
        <taxon>Chaetomiaceae</taxon>
        <taxon>Staphylotrichum</taxon>
    </lineage>
</organism>
<name>A0AAD4I4Y5_9PEZI</name>
<proteinExistence type="predicted"/>
<dbReference type="InterPro" id="IPR010730">
    <property type="entry name" value="HET"/>
</dbReference>
<sequence>MRLLNVLTRELEDFQDDKIPQYAILSHTWGPEEVTLHEMEVLARYRRSQQEPITHMVSRPAKDPDSMKLMLLSTMLLAFRGNRLRFDHPVGLPALTNGDEIEDFNRSYRPGISTTSTHPYENKAGYSKIAYACGQAGKDGYQYVWIDTCCIDKRSSADVSEAVNSMFVWYQRAAVCYAYLEDVHFDDYTEGYMTWKDQFSNSRWFTRGWTLQELLAPRKVVFYAKGWRLLGTKASLVKSIGKITGIDELTLLEPKLIHNASVAQRMSWASQRTTTRTEDVAYSLMGLFGVNMPIIYGEGKRAFIRLQEEIIKRSDDHSIFAWGTLGHDDNHLLHHHSDLDGFNLDDETDTTGILAKSPRDFAGMEHVLAPPPPTEPTTHYTLTNRGLHITLSLTSSCLPRATTPIINPLDSHLETYHLAILNCHTQHDPAARLALLLTETPTPNLFLRVRTRATTSVSVSGLAGARPKEMYIPATATHSTRSQYGEEDEVVFIRAKDLLAPGYEVVDVRGKGARWNREFGRLRVGGPPRMDGYRQNGKRERNGVLYQLAVVAFWNRHLGCGFVVRILMEGVGKGVFVDLVQLSQLEQGDVGERGLLEEAQRLWESPGVVEVSLPGPKEDSKARKVVHVAVVNTAAVGETGEQATAAKSGPGTCWAFRPGHEIRLSGSVTFAERWERDYQRTVSAKVERKKKGVIELSMSSMLWQAAPMVTQEELDRPT</sequence>
<evidence type="ECO:0000259" key="2">
    <source>
        <dbReference type="Pfam" id="PF26640"/>
    </source>
</evidence>
<dbReference type="InterPro" id="IPR058525">
    <property type="entry name" value="DUF8212"/>
</dbReference>
<protein>
    <recommendedName>
        <fullName evidence="5">Heterokaryon incompatibility domain-containing protein</fullName>
    </recommendedName>
</protein>
<gene>
    <name evidence="3" type="ORF">NEMBOFW57_003725</name>
</gene>
<dbReference type="Pfam" id="PF26640">
    <property type="entry name" value="DUF8212"/>
    <property type="match status" value="1"/>
</dbReference>
<evidence type="ECO:0000313" key="3">
    <source>
        <dbReference type="EMBL" id="KAG7293670.1"/>
    </source>
</evidence>
<evidence type="ECO:0008006" key="5">
    <source>
        <dbReference type="Google" id="ProtNLM"/>
    </source>
</evidence>
<evidence type="ECO:0000259" key="1">
    <source>
        <dbReference type="Pfam" id="PF06985"/>
    </source>
</evidence>
<evidence type="ECO:0000313" key="4">
    <source>
        <dbReference type="Proteomes" id="UP001197093"/>
    </source>
</evidence>
<accession>A0AAD4I4Y5</accession>
<dbReference type="Proteomes" id="UP001197093">
    <property type="component" value="Unassembled WGS sequence"/>
</dbReference>
<feature type="domain" description="DUF8212" evidence="2">
    <location>
        <begin position="301"/>
        <end position="436"/>
    </location>
</feature>
<reference evidence="3" key="1">
    <citation type="submission" date="2023-02" db="EMBL/GenBank/DDBJ databases">
        <authorList>
            <person name="Palmer J.M."/>
        </authorList>
    </citation>
    <scope>NUCLEOTIDE SEQUENCE</scope>
    <source>
        <strain evidence="3">FW57</strain>
    </source>
</reference>
<dbReference type="PANTHER" id="PTHR10622">
    <property type="entry name" value="HET DOMAIN-CONTAINING PROTEIN"/>
    <property type="match status" value="1"/>
</dbReference>
<feature type="domain" description="Heterokaryon incompatibility" evidence="1">
    <location>
        <begin position="131"/>
        <end position="184"/>
    </location>
</feature>
<dbReference type="Pfam" id="PF06985">
    <property type="entry name" value="HET"/>
    <property type="match status" value="1"/>
</dbReference>
<comment type="caution">
    <text evidence="3">The sequence shown here is derived from an EMBL/GenBank/DDBJ whole genome shotgun (WGS) entry which is preliminary data.</text>
</comment>
<dbReference type="AlphaFoldDB" id="A0AAD4I4Y5"/>
<keyword evidence="4" id="KW-1185">Reference proteome</keyword>
<dbReference type="PANTHER" id="PTHR10622:SF10">
    <property type="entry name" value="HET DOMAIN-CONTAINING PROTEIN"/>
    <property type="match status" value="1"/>
</dbReference>